<sequence length="1038" mass="109088">MDEEEEGVLLGLQQITAVVNNGQKTNELLTSNTTISIAVNNITSDNKLRNNNISDSFADSSELNRREAPLGLSASYGLPLAANSLALIQDTYVPLFSSNIGLPTPVYGVPDAPTNNIIYPGPPPDIPPPIQNLPNLYGPPKDIPGPPVLSLPPPKYGPPPIFNRPLKPPNFPSFNIPKPLYGPPAFGPPKPQYGPPSKPLFLPNKIPKPTYGLPIKLPKPHYGPPKPLYSPPKPLNTYGPPEGYFNGPIKNVYGPPKTVYAPSKGVYIPSPAVQYGPPEPIPHGPPHPGAPAPPTPPDIKYDGWQPIPGLVSRPPSGTYGVPKGQQHGFNDLQFNADFIPPPSGGGGGGGHIHVSGGLSASHQGSSGVSDSYGAPLNTVTGSGGIVTTSGDTLRGNGISSFDFGGSNGHGGNGGNGLSVLKSIGYEILPNSGQVANSYSPNGFYAAAHSYDTNGFSTLSNFDNFASSIASSFDTTLVGNSNAFGHDLSLNVGLIPPSGVYGVPPTGKFGTQLLHSSNKHNSFGLNVNTPKHPVAFREPVPSGLIESIGHSVIQKDAQGIIEGAHSNNFAGSAYVPPPVPDVGDVKPVKEEEPTAPSNLYSLPNINPVSFQSYVHGSSTAGLTGDFSSSLNLNGATASALTSYSAPLGTIDGSYALPQNGGGLAVGLTSPQAGHENFGAINSFDTSHALTDNYALPASLSNTYGTQYFSNYQNVGHDCSQKSHPVPSLSFGVPAANSYTASLASLNTNIAGAYHGPVPSLNYGAPDLQTAHSQSSGSVSEANANALNSVNDKDRQQAELTGKSLASNFGSESELIRSQSLDLNNIPLQGALGSYTLQIQSANGGGGATNVPHDQVLSDGLLQSILNAIEQPQQNTAAILSQPLIHLQQIPPQVNSNHHINVFHQTGTDQNYEDSQAQNSATKNIVVTPPPLQTTIMMTSKVHPRQTVTQRPEGDTDLNLPLIDNNEIALYFSNKAEFPDPKDKHNNKDHQNRRLKEDEKRNGHGSYVSFKTPNSNYVYKNLQSANSTVEKSGKPAEKKT</sequence>
<evidence type="ECO:0000313" key="3">
    <source>
        <dbReference type="Proteomes" id="UP000801492"/>
    </source>
</evidence>
<dbReference type="EMBL" id="VTPC01090044">
    <property type="protein sequence ID" value="KAF2884987.1"/>
    <property type="molecule type" value="Genomic_DNA"/>
</dbReference>
<feature type="compositionally biased region" description="Basic and acidic residues" evidence="1">
    <location>
        <begin position="975"/>
        <end position="1000"/>
    </location>
</feature>
<dbReference type="Proteomes" id="UP000801492">
    <property type="component" value="Unassembled WGS sequence"/>
</dbReference>
<evidence type="ECO:0000313" key="2">
    <source>
        <dbReference type="EMBL" id="KAF2884987.1"/>
    </source>
</evidence>
<feature type="region of interest" description="Disordered" evidence="1">
    <location>
        <begin position="274"/>
        <end position="303"/>
    </location>
</feature>
<name>A0A8K0CGT9_IGNLU</name>
<reference evidence="2" key="1">
    <citation type="submission" date="2019-08" db="EMBL/GenBank/DDBJ databases">
        <title>The genome of the North American firefly Photinus pyralis.</title>
        <authorList>
            <consortium name="Photinus pyralis genome working group"/>
            <person name="Fallon T.R."/>
            <person name="Sander Lower S.E."/>
            <person name="Weng J.-K."/>
        </authorList>
    </citation>
    <scope>NUCLEOTIDE SEQUENCE</scope>
    <source>
        <strain evidence="2">TRF0915ILg1</strain>
        <tissue evidence="2">Whole body</tissue>
    </source>
</reference>
<keyword evidence="3" id="KW-1185">Reference proteome</keyword>
<gene>
    <name evidence="2" type="ORF">ILUMI_21208</name>
</gene>
<dbReference type="AlphaFoldDB" id="A0A8K0CGT9"/>
<dbReference type="OrthoDB" id="8197069at2759"/>
<accession>A0A8K0CGT9</accession>
<evidence type="ECO:0000256" key="1">
    <source>
        <dbReference type="SAM" id="MobiDB-lite"/>
    </source>
</evidence>
<feature type="compositionally biased region" description="Pro residues" evidence="1">
    <location>
        <begin position="277"/>
        <end position="297"/>
    </location>
</feature>
<proteinExistence type="predicted"/>
<organism evidence="2 3">
    <name type="scientific">Ignelater luminosus</name>
    <name type="common">Cucubano</name>
    <name type="synonym">Pyrophorus luminosus</name>
    <dbReference type="NCBI Taxonomy" id="2038154"/>
    <lineage>
        <taxon>Eukaryota</taxon>
        <taxon>Metazoa</taxon>
        <taxon>Ecdysozoa</taxon>
        <taxon>Arthropoda</taxon>
        <taxon>Hexapoda</taxon>
        <taxon>Insecta</taxon>
        <taxon>Pterygota</taxon>
        <taxon>Neoptera</taxon>
        <taxon>Endopterygota</taxon>
        <taxon>Coleoptera</taxon>
        <taxon>Polyphaga</taxon>
        <taxon>Elateriformia</taxon>
        <taxon>Elateroidea</taxon>
        <taxon>Elateridae</taxon>
        <taxon>Agrypninae</taxon>
        <taxon>Pyrophorini</taxon>
        <taxon>Ignelater</taxon>
    </lineage>
</organism>
<protein>
    <submittedName>
        <fullName evidence="2">Uncharacterized protein</fullName>
    </submittedName>
</protein>
<comment type="caution">
    <text evidence="2">The sequence shown here is derived from an EMBL/GenBank/DDBJ whole genome shotgun (WGS) entry which is preliminary data.</text>
</comment>
<feature type="region of interest" description="Disordered" evidence="1">
    <location>
        <begin position="974"/>
        <end position="1013"/>
    </location>
</feature>